<dbReference type="KEGG" id="mbw:MSBRW_2329"/>
<dbReference type="PROSITE" id="PS50293">
    <property type="entry name" value="TPR_REGION"/>
    <property type="match status" value="1"/>
</dbReference>
<dbReference type="HOGENOM" id="CLU_1536655_0_0_2"/>
<dbReference type="PANTHER" id="PTHR44943">
    <property type="entry name" value="CELLULOSE SYNTHASE OPERON PROTEIN C"/>
    <property type="match status" value="1"/>
</dbReference>
<gene>
    <name evidence="5" type="ORF">MSBRW_2329</name>
</gene>
<dbReference type="Pfam" id="PF13181">
    <property type="entry name" value="TPR_8"/>
    <property type="match status" value="1"/>
</dbReference>
<dbReference type="InterPro" id="IPR011990">
    <property type="entry name" value="TPR-like_helical_dom_sf"/>
</dbReference>
<evidence type="ECO:0000256" key="2">
    <source>
        <dbReference type="ARBA" id="ARBA00022803"/>
    </source>
</evidence>
<dbReference type="InterPro" id="IPR019734">
    <property type="entry name" value="TPR_rpt"/>
</dbReference>
<keyword evidence="5" id="KW-0378">Hydrolase</keyword>
<feature type="repeat" description="TPR" evidence="3">
    <location>
        <begin position="80"/>
        <end position="113"/>
    </location>
</feature>
<protein>
    <submittedName>
        <fullName evidence="5">GTP cyclohydrolase III (Methanopterin)</fullName>
    </submittedName>
</protein>
<evidence type="ECO:0000313" key="5">
    <source>
        <dbReference type="EMBL" id="AKB51582.1"/>
    </source>
</evidence>
<dbReference type="Gene3D" id="1.25.40.10">
    <property type="entry name" value="Tetratricopeptide repeat domain"/>
    <property type="match status" value="1"/>
</dbReference>
<dbReference type="PANTHER" id="PTHR44943:SF8">
    <property type="entry name" value="TPR REPEAT-CONTAINING PROTEIN MJ0263"/>
    <property type="match status" value="1"/>
</dbReference>
<proteinExistence type="predicted"/>
<reference evidence="5 6" key="1">
    <citation type="submission" date="2014-07" db="EMBL/GenBank/DDBJ databases">
        <title>Methanogenic archaea and the global carbon cycle.</title>
        <authorList>
            <person name="Henriksen J.R."/>
            <person name="Luke J."/>
            <person name="Reinhart S."/>
            <person name="Benedict M.N."/>
            <person name="Youngblut N.D."/>
            <person name="Metcalf M.E."/>
            <person name="Whitaker R.J."/>
            <person name="Metcalf W.W."/>
        </authorList>
    </citation>
    <scope>NUCLEOTIDE SEQUENCE [LARGE SCALE GENOMIC DNA]</scope>
    <source>
        <strain evidence="5 6">Wiesmoor</strain>
    </source>
</reference>
<dbReference type="SUPFAM" id="SSF48452">
    <property type="entry name" value="TPR-like"/>
    <property type="match status" value="1"/>
</dbReference>
<sequence>MYEPPNQFHCLDADVWIEIPNRVIGVTGNCYVGRDYIPKNGKTRYDVKVFVKKIKKEQENPDTLIKDNDLELSKSKSDDIGTLIEKGVNLRNFKKYDEALQIFEKVTELEPSNAQAWHNKGIILGILKKYNEARQAFEKAMEIEPGKNRRDCSSRHLRSARNRTSERNQGSNVEQ</sequence>
<dbReference type="GO" id="GO:0016787">
    <property type="term" value="F:hydrolase activity"/>
    <property type="evidence" value="ECO:0007669"/>
    <property type="project" value="UniProtKB-KW"/>
</dbReference>
<evidence type="ECO:0000256" key="1">
    <source>
        <dbReference type="ARBA" id="ARBA00022737"/>
    </source>
</evidence>
<dbReference type="PATRIC" id="fig|1434109.4.peg.3009"/>
<keyword evidence="1" id="KW-0677">Repeat</keyword>
<dbReference type="PROSITE" id="PS50005">
    <property type="entry name" value="TPR"/>
    <property type="match status" value="2"/>
</dbReference>
<feature type="compositionally biased region" description="Basic and acidic residues" evidence="4">
    <location>
        <begin position="144"/>
        <end position="154"/>
    </location>
</feature>
<evidence type="ECO:0000256" key="4">
    <source>
        <dbReference type="SAM" id="MobiDB-lite"/>
    </source>
</evidence>
<dbReference type="SMART" id="SM00028">
    <property type="entry name" value="TPR"/>
    <property type="match status" value="2"/>
</dbReference>
<dbReference type="EMBL" id="CP009526">
    <property type="protein sequence ID" value="AKB51582.1"/>
    <property type="molecule type" value="Genomic_DNA"/>
</dbReference>
<evidence type="ECO:0000313" key="6">
    <source>
        <dbReference type="Proteomes" id="UP000033038"/>
    </source>
</evidence>
<dbReference type="GeneID" id="24823868"/>
<organism evidence="5 6">
    <name type="scientific">Methanosarcina barkeri str. Wiesmoor</name>
    <dbReference type="NCBI Taxonomy" id="1434109"/>
    <lineage>
        <taxon>Archaea</taxon>
        <taxon>Methanobacteriati</taxon>
        <taxon>Methanobacteriota</taxon>
        <taxon>Stenosarchaea group</taxon>
        <taxon>Methanomicrobia</taxon>
        <taxon>Methanosarcinales</taxon>
        <taxon>Methanosarcinaceae</taxon>
        <taxon>Methanosarcina</taxon>
    </lineage>
</organism>
<feature type="repeat" description="TPR" evidence="3">
    <location>
        <begin position="114"/>
        <end position="147"/>
    </location>
</feature>
<keyword evidence="2 3" id="KW-0802">TPR repeat</keyword>
<name>A0A0E3QMK4_METBA</name>
<dbReference type="Proteomes" id="UP000033038">
    <property type="component" value="Chromosome"/>
</dbReference>
<feature type="region of interest" description="Disordered" evidence="4">
    <location>
        <begin position="144"/>
        <end position="175"/>
    </location>
</feature>
<evidence type="ECO:0000256" key="3">
    <source>
        <dbReference type="PROSITE-ProRule" id="PRU00339"/>
    </source>
</evidence>
<dbReference type="InterPro" id="IPR051685">
    <property type="entry name" value="Ycf3/AcsC/BcsC/TPR_MFPF"/>
</dbReference>
<dbReference type="Pfam" id="PF00515">
    <property type="entry name" value="TPR_1"/>
    <property type="match status" value="1"/>
</dbReference>
<accession>A0A0E3QMK4</accession>
<dbReference type="RefSeq" id="WP_011307385.1">
    <property type="nucleotide sequence ID" value="NZ_CP009526.1"/>
</dbReference>
<dbReference type="AlphaFoldDB" id="A0A0E3QMK4"/>